<dbReference type="InterPro" id="IPR006162">
    <property type="entry name" value="Ppantetheine_attach_site"/>
</dbReference>
<organism evidence="6 7">
    <name type="scientific">Amycolatopsis taiwanensis</name>
    <dbReference type="NCBI Taxonomy" id="342230"/>
    <lineage>
        <taxon>Bacteria</taxon>
        <taxon>Bacillati</taxon>
        <taxon>Actinomycetota</taxon>
        <taxon>Actinomycetes</taxon>
        <taxon>Pseudonocardiales</taxon>
        <taxon>Pseudonocardiaceae</taxon>
        <taxon>Amycolatopsis</taxon>
    </lineage>
</organism>
<dbReference type="GO" id="GO:0005737">
    <property type="term" value="C:cytoplasm"/>
    <property type="evidence" value="ECO:0007669"/>
    <property type="project" value="TreeGrafter"/>
</dbReference>
<dbReference type="CDD" id="cd05930">
    <property type="entry name" value="A_NRPS"/>
    <property type="match status" value="1"/>
</dbReference>
<reference evidence="6" key="1">
    <citation type="submission" date="2023-03" db="EMBL/GenBank/DDBJ databases">
        <title>Amycolatopsis taiwanensis NBRC 103393.</title>
        <authorList>
            <person name="Ichikawa N."/>
            <person name="Sato H."/>
            <person name="Tonouchi N."/>
        </authorList>
    </citation>
    <scope>NUCLEOTIDE SEQUENCE</scope>
    <source>
        <strain evidence="6">NBRC 103393</strain>
    </source>
</reference>
<dbReference type="PROSITE" id="PS00455">
    <property type="entry name" value="AMP_BINDING"/>
    <property type="match status" value="1"/>
</dbReference>
<name>A0A9W6VKC4_9PSEU</name>
<dbReference type="InterPro" id="IPR020845">
    <property type="entry name" value="AMP-binding_CS"/>
</dbReference>
<dbReference type="PANTHER" id="PTHR45527">
    <property type="entry name" value="NONRIBOSOMAL PEPTIDE SYNTHETASE"/>
    <property type="match status" value="1"/>
</dbReference>
<dbReference type="Gene3D" id="1.10.1200.10">
    <property type="entry name" value="ACP-like"/>
    <property type="match status" value="1"/>
</dbReference>
<dbReference type="SMART" id="SM00823">
    <property type="entry name" value="PKS_PP"/>
    <property type="match status" value="1"/>
</dbReference>
<keyword evidence="2" id="KW-0596">Phosphopantetheine</keyword>
<dbReference type="SUPFAM" id="SSF52777">
    <property type="entry name" value="CoA-dependent acyltransferases"/>
    <property type="match status" value="5"/>
</dbReference>
<dbReference type="InterPro" id="IPR023213">
    <property type="entry name" value="CAT-like_dom_sf"/>
</dbReference>
<dbReference type="InterPro" id="IPR010071">
    <property type="entry name" value="AA_adenyl_dom"/>
</dbReference>
<dbReference type="Gene3D" id="3.30.300.30">
    <property type="match status" value="1"/>
</dbReference>
<dbReference type="GO" id="GO:0003824">
    <property type="term" value="F:catalytic activity"/>
    <property type="evidence" value="ECO:0007669"/>
    <property type="project" value="InterPro"/>
</dbReference>
<dbReference type="Pfam" id="PF00501">
    <property type="entry name" value="AMP-binding"/>
    <property type="match status" value="1"/>
</dbReference>
<dbReference type="EMBL" id="BSTI01000022">
    <property type="protein sequence ID" value="GLY70312.1"/>
    <property type="molecule type" value="Genomic_DNA"/>
</dbReference>
<dbReference type="InterPro" id="IPR020806">
    <property type="entry name" value="PKS_PP-bd"/>
</dbReference>
<dbReference type="PROSITE" id="PS50075">
    <property type="entry name" value="CARRIER"/>
    <property type="match status" value="1"/>
</dbReference>
<dbReference type="InterPro" id="IPR045851">
    <property type="entry name" value="AMP-bd_C_sf"/>
</dbReference>
<dbReference type="RefSeq" id="WP_285489537.1">
    <property type="nucleotide sequence ID" value="NZ_BSTI01000022.1"/>
</dbReference>
<dbReference type="NCBIfam" id="TIGR01733">
    <property type="entry name" value="AA-adenyl-dom"/>
    <property type="match status" value="1"/>
</dbReference>
<evidence type="ECO:0000313" key="6">
    <source>
        <dbReference type="EMBL" id="GLY70312.1"/>
    </source>
</evidence>
<evidence type="ECO:0000313" key="7">
    <source>
        <dbReference type="Proteomes" id="UP001165136"/>
    </source>
</evidence>
<proteinExistence type="predicted"/>
<keyword evidence="3" id="KW-0597">Phosphoprotein</keyword>
<dbReference type="SUPFAM" id="SSF56801">
    <property type="entry name" value="Acetyl-CoA synthetase-like"/>
    <property type="match status" value="1"/>
</dbReference>
<dbReference type="CDD" id="cd19531">
    <property type="entry name" value="LCL_NRPS-like"/>
    <property type="match status" value="1"/>
</dbReference>
<dbReference type="GO" id="GO:0008610">
    <property type="term" value="P:lipid biosynthetic process"/>
    <property type="evidence" value="ECO:0007669"/>
    <property type="project" value="UniProtKB-ARBA"/>
</dbReference>
<evidence type="ECO:0000256" key="3">
    <source>
        <dbReference type="ARBA" id="ARBA00022553"/>
    </source>
</evidence>
<evidence type="ECO:0000256" key="4">
    <source>
        <dbReference type="SAM" id="MobiDB-lite"/>
    </source>
</evidence>
<feature type="domain" description="Carrier" evidence="5">
    <location>
        <begin position="1406"/>
        <end position="1482"/>
    </location>
</feature>
<dbReference type="InterPro" id="IPR036736">
    <property type="entry name" value="ACP-like_sf"/>
</dbReference>
<evidence type="ECO:0000256" key="1">
    <source>
        <dbReference type="ARBA" id="ARBA00001957"/>
    </source>
</evidence>
<protein>
    <recommendedName>
        <fullName evidence="5">Carrier domain-containing protein</fullName>
    </recommendedName>
</protein>
<dbReference type="PANTHER" id="PTHR45527:SF1">
    <property type="entry name" value="FATTY ACID SYNTHASE"/>
    <property type="match status" value="1"/>
</dbReference>
<dbReference type="FunFam" id="3.40.50.12780:FF:000012">
    <property type="entry name" value="Non-ribosomal peptide synthetase"/>
    <property type="match status" value="1"/>
</dbReference>
<dbReference type="FunFam" id="2.30.38.10:FF:000001">
    <property type="entry name" value="Non-ribosomal peptide synthetase PvdI"/>
    <property type="match status" value="1"/>
</dbReference>
<accession>A0A9W6VKC4</accession>
<dbReference type="Gene3D" id="3.40.50.12780">
    <property type="entry name" value="N-terminal domain of ligase-like"/>
    <property type="match status" value="1"/>
</dbReference>
<comment type="cofactor">
    <cofactor evidence="1">
        <name>pantetheine 4'-phosphate</name>
        <dbReference type="ChEBI" id="CHEBI:47942"/>
    </cofactor>
</comment>
<keyword evidence="7" id="KW-1185">Reference proteome</keyword>
<dbReference type="Gene3D" id="3.30.559.10">
    <property type="entry name" value="Chloramphenicol acetyltransferase-like domain"/>
    <property type="match status" value="3"/>
</dbReference>
<dbReference type="Pfam" id="PF00668">
    <property type="entry name" value="Condensation"/>
    <property type="match status" value="2"/>
</dbReference>
<dbReference type="Gene3D" id="3.30.559.30">
    <property type="entry name" value="Nonribosomal peptide synthetase, condensation domain"/>
    <property type="match status" value="3"/>
</dbReference>
<dbReference type="GO" id="GO:0031177">
    <property type="term" value="F:phosphopantetheine binding"/>
    <property type="evidence" value="ECO:0007669"/>
    <property type="project" value="InterPro"/>
</dbReference>
<dbReference type="InterPro" id="IPR000873">
    <property type="entry name" value="AMP-dep_synth/lig_dom"/>
</dbReference>
<evidence type="ECO:0000259" key="5">
    <source>
        <dbReference type="PROSITE" id="PS50075"/>
    </source>
</evidence>
<dbReference type="GO" id="GO:0044550">
    <property type="term" value="P:secondary metabolite biosynthetic process"/>
    <property type="evidence" value="ECO:0007669"/>
    <property type="project" value="TreeGrafter"/>
</dbReference>
<dbReference type="Pfam" id="PF13193">
    <property type="entry name" value="AMP-binding_C"/>
    <property type="match status" value="1"/>
</dbReference>
<dbReference type="InterPro" id="IPR042099">
    <property type="entry name" value="ANL_N_sf"/>
</dbReference>
<sequence length="1967" mass="213766">MRTKRRIRDIYPLTAMQQGMLVHALRAPGEPVYHQQYVLAISGVAEEDVLRQAIADLVARHTVLRTGFAWEGVDAPVQIVFADATVPLTIVDARNEPAEPVARALAAHRRERFDLRKPPLMRARAVRVADDEWRLVTTMHHLVVDGWSMPTIQADLAELLTAGIERRPPRLAPAAPFREFVTWLRANDNSGAAQQHFKRLLGDLRHPTPLGIDRVGRVSAEAGAAGRVVRFREVPDDRHPEPLARARGLLPSTIVHAAWGFLLATCADAPDAVFGTTVSGRPAELPGVTERVGMFVNTVPVRVSVDGELPIGPWLANVQEQLIAGREFEQTPVSVAQRCSGVPMNEPLYETVLGFQNYFRDDPGGAPAGPVTVKAVEQQEQTGLPLVVSVAFPPGAVWTRVEYDRGRIDEAVAEWIAEEYTTLLSEIAAAEDRTPLSSLSLADESEPVTARDLPADLPFGERVPIAHARSMRRVDRLGRPVPGPVPGEVVVTTGEGDVHTGLWARRRPEGTMELLGDRPGSHDWWIAARFAADPAVAQVVVDDGHAWIVSADGRDLDIPALTARLGKVAPRGLMPGEIHQVLRLPPTRAALRGATSTRHVPDRPLAERLAALPAARRSAFLDALRAAQHAVPPIRPGRYTGTPPRSVQEEFYDETTPLRPPHSHVEPAEGLTYADYAAWQRDDRRAGERDRQAAHWRTVLAGAPASGIPADRIAPGAPERGELTITVPVAGTRPDWLAAVAITLARCGRDDDVVFGVVTEPHLPGELTGVPGPFARMLPLRIPVGPDVSRREIARGAEKALDTARRNADVPWSVLRPMLAEDPMVSIAVHDTPGTLAPHAAATIGIDIAPSAHGTDITAVFDGTKVTERTVTDLLTRCAAVLEHDQPITAADLVSGAEHAELMALADGGSTADEPSTVHALVAGYAVRTPDAVAVQAIDGELTYRELVGKATALAGHLVANGVRFEDRVAVCLPRTSELVWVPLAVMMAGAAYVPVDPQYPEARIAVLCDGVSAVVTTDELATKFPEELTRIDPHDAHDGVLPDVRPDMAAYVMYTSGSTGKPKGVVVEHRSVVDFSRHIATAYSIEKDTRLLAFAAITFDVSVFDLWSALCAGATVVLAGDEERLSVDKLQRLLEDRKVTVAELPPSLMPLLDPGRLPDLRLVSVGGEAPAGGLVDDWATPAREFWNGYGPAETTVAVTLMRCEPPSGGRVPPIGKPMPNHRAYVLDERLRPVPIGVPGELCIAGTGLARGYLDNPGQTADRFVPDPFATAPGQRLYRTGDLVRWAPDGVLEFLGRVDRQVKIRGFRVELGEVETVLGADPRIRQVAVEVWDDGETKHLTAYVVPSGEAPTLAEVREIAAARLPDYMTPTRLAVLAALPRTPSGKVDRRALPAPAAPGGGAGSDEDWTPLERTIAAEVIGPLLHLSDVDREQDFFELGGNSLQATQVTSRVRDRFGVEIGLADFFAEPTVVRLASLVEQEQRRAAVREREVYGDKPATPTMKSGTVLPQSFPQMALYQAEEADGANPRYNAPFALRMRGPLDLGALRKAFASMLRRHPTLRVSLRRDGDNYVQQVRDDCDPPFVLSDVDGETIEDRLRTVRRLVREEGEGGFDLASGPLIRVRVHRLAQDDHVVQWTVHHLATDGWSIGVQLHEIGTAYHAYAQGSEPELEPLDGDYAEFVAWHREYVASPRYPEDIAWWRDQLRGASGIFLPTKAERAGHTYRPGYLNLRIEPDLAARVHALGKQVGTSLYMTTFAAYATVLAAFSGRDDIAVVTPNALRVRSAWERLVGWFVNRVIVRVRIEDGATFADLLRATRQASTAAFAHQAVPFESLRAELALPDDVLAACFSVQNAPMAGGAFRSSEFDMDVVGDDSGLDFTPIGEVYAPLRLRYESSVVLRQREDGAVAGGWEYDAALFPEDTARRWSSGFLAVLSRAAENPEVGVRELRTIAAETPPQQTVGWADS</sequence>
<dbReference type="SUPFAM" id="SSF47336">
    <property type="entry name" value="ACP-like"/>
    <property type="match status" value="1"/>
</dbReference>
<comment type="caution">
    <text evidence="6">The sequence shown here is derived from an EMBL/GenBank/DDBJ whole genome shotgun (WGS) entry which is preliminary data.</text>
</comment>
<dbReference type="PROSITE" id="PS00012">
    <property type="entry name" value="PHOSPHOPANTETHEINE"/>
    <property type="match status" value="1"/>
</dbReference>
<dbReference type="InterPro" id="IPR001242">
    <property type="entry name" value="Condensation_dom"/>
</dbReference>
<dbReference type="InterPro" id="IPR009081">
    <property type="entry name" value="PP-bd_ACP"/>
</dbReference>
<dbReference type="InterPro" id="IPR025110">
    <property type="entry name" value="AMP-bd_C"/>
</dbReference>
<dbReference type="Pfam" id="PF00550">
    <property type="entry name" value="PP-binding"/>
    <property type="match status" value="1"/>
</dbReference>
<dbReference type="Proteomes" id="UP001165136">
    <property type="component" value="Unassembled WGS sequence"/>
</dbReference>
<feature type="region of interest" description="Disordered" evidence="4">
    <location>
        <begin position="1386"/>
        <end position="1407"/>
    </location>
</feature>
<dbReference type="GO" id="GO:0043041">
    <property type="term" value="P:amino acid activation for nonribosomal peptide biosynthetic process"/>
    <property type="evidence" value="ECO:0007669"/>
    <property type="project" value="TreeGrafter"/>
</dbReference>
<gene>
    <name evidence="6" type="ORF">Atai01_69310</name>
</gene>
<evidence type="ECO:0000256" key="2">
    <source>
        <dbReference type="ARBA" id="ARBA00022450"/>
    </source>
</evidence>